<evidence type="ECO:0000259" key="1">
    <source>
        <dbReference type="PROSITE" id="PS51186"/>
    </source>
</evidence>
<comment type="caution">
    <text evidence="2">The sequence shown here is derived from an EMBL/GenBank/DDBJ whole genome shotgun (WGS) entry which is preliminary data.</text>
</comment>
<proteinExistence type="predicted"/>
<dbReference type="PANTHER" id="PTHR43415">
    <property type="entry name" value="SPERMIDINE N(1)-ACETYLTRANSFERASE"/>
    <property type="match status" value="1"/>
</dbReference>
<sequence length="168" mass="19194">MIIREINVSDAENLVNLILQVEKESEYMLMEPSERQLTIEQQVQRIASFQKSNNSTIFVAEKDHRLVGYMFAIGGMAKRTAHSAYLVIGILKDFRGRGTGTKLFQQLEEWALVNNIHRLELTVVTGNGAGIALYEKMGFKIEGRKQHSLLINGEFVDEYYMAKLIQRV</sequence>
<dbReference type="PROSITE" id="PS51186">
    <property type="entry name" value="GNAT"/>
    <property type="match status" value="1"/>
</dbReference>
<dbReference type="Proteomes" id="UP000637074">
    <property type="component" value="Unassembled WGS sequence"/>
</dbReference>
<keyword evidence="3" id="KW-1185">Reference proteome</keyword>
<organism evidence="2 3">
    <name type="scientific">Neobacillus kokaensis</name>
    <dbReference type="NCBI Taxonomy" id="2759023"/>
    <lineage>
        <taxon>Bacteria</taxon>
        <taxon>Bacillati</taxon>
        <taxon>Bacillota</taxon>
        <taxon>Bacilli</taxon>
        <taxon>Bacillales</taxon>
        <taxon>Bacillaceae</taxon>
        <taxon>Neobacillus</taxon>
    </lineage>
</organism>
<evidence type="ECO:0000313" key="3">
    <source>
        <dbReference type="Proteomes" id="UP000637074"/>
    </source>
</evidence>
<dbReference type="InterPro" id="IPR000182">
    <property type="entry name" value="GNAT_dom"/>
</dbReference>
<dbReference type="RefSeq" id="WP_191276482.1">
    <property type="nucleotide sequence ID" value="NZ_BNDS01000028.1"/>
</dbReference>
<dbReference type="InterPro" id="IPR016181">
    <property type="entry name" value="Acyl_CoA_acyltransferase"/>
</dbReference>
<dbReference type="Gene3D" id="3.40.630.30">
    <property type="match status" value="1"/>
</dbReference>
<dbReference type="PANTHER" id="PTHR43415:SF3">
    <property type="entry name" value="GNAT-FAMILY ACETYLTRANSFERASE"/>
    <property type="match status" value="1"/>
</dbReference>
<dbReference type="EMBL" id="BNDS01000028">
    <property type="protein sequence ID" value="GHI00818.1"/>
    <property type="molecule type" value="Genomic_DNA"/>
</dbReference>
<feature type="domain" description="N-acetyltransferase" evidence="1">
    <location>
        <begin position="1"/>
        <end position="166"/>
    </location>
</feature>
<gene>
    <name evidence="2" type="ORF">AM1BK_43600</name>
</gene>
<reference evidence="2 3" key="1">
    <citation type="journal article" date="2022" name="Int. J. Syst. Evol. Microbiol.">
        <title>Neobacillus kokaensis sp. nov., isolated from soil.</title>
        <authorList>
            <person name="Yuki K."/>
            <person name="Matsubara H."/>
            <person name="Yamaguchi S."/>
        </authorList>
    </citation>
    <scope>NUCLEOTIDE SEQUENCE [LARGE SCALE GENOMIC DNA]</scope>
    <source>
        <strain evidence="2 3">LOB 377</strain>
    </source>
</reference>
<protein>
    <submittedName>
        <fullName evidence="2">N-acetyltransferase</fullName>
    </submittedName>
</protein>
<dbReference type="CDD" id="cd04301">
    <property type="entry name" value="NAT_SF"/>
    <property type="match status" value="1"/>
</dbReference>
<accession>A0ABQ3N7Z0</accession>
<evidence type="ECO:0000313" key="2">
    <source>
        <dbReference type="EMBL" id="GHI00818.1"/>
    </source>
</evidence>
<dbReference type="Pfam" id="PF00583">
    <property type="entry name" value="Acetyltransf_1"/>
    <property type="match status" value="1"/>
</dbReference>
<name>A0ABQ3N7Z0_9BACI</name>
<dbReference type="SUPFAM" id="SSF55729">
    <property type="entry name" value="Acyl-CoA N-acyltransferases (Nat)"/>
    <property type="match status" value="1"/>
</dbReference>